<name>A0A0M6XKY4_9RHOB</name>
<dbReference type="STRING" id="282197.SAMN04488517_101330"/>
<dbReference type="EMBL" id="CXPG01000009">
    <property type="protein sequence ID" value="CTQ31332.1"/>
    <property type="molecule type" value="Genomic_DNA"/>
</dbReference>
<dbReference type="GO" id="GO:0016491">
    <property type="term" value="F:oxidoreductase activity"/>
    <property type="evidence" value="ECO:0007669"/>
    <property type="project" value="InterPro"/>
</dbReference>
<gene>
    <name evidence="2" type="ORF">JAN5088_00087</name>
</gene>
<evidence type="ECO:0000259" key="1">
    <source>
        <dbReference type="PROSITE" id="PS51352"/>
    </source>
</evidence>
<evidence type="ECO:0000313" key="2">
    <source>
        <dbReference type="EMBL" id="CTQ31332.1"/>
    </source>
</evidence>
<dbReference type="GO" id="GO:0016209">
    <property type="term" value="F:antioxidant activity"/>
    <property type="evidence" value="ECO:0007669"/>
    <property type="project" value="InterPro"/>
</dbReference>
<dbReference type="SUPFAM" id="SSF52833">
    <property type="entry name" value="Thioredoxin-like"/>
    <property type="match status" value="1"/>
</dbReference>
<dbReference type="CDD" id="cd02970">
    <property type="entry name" value="PRX_like2"/>
    <property type="match status" value="1"/>
</dbReference>
<feature type="domain" description="Thioredoxin" evidence="1">
    <location>
        <begin position="8"/>
        <end position="163"/>
    </location>
</feature>
<proteinExistence type="predicted"/>
<dbReference type="InterPro" id="IPR013766">
    <property type="entry name" value="Thioredoxin_domain"/>
</dbReference>
<accession>A0A0M6XKY4</accession>
<keyword evidence="3" id="KW-1185">Reference proteome</keyword>
<dbReference type="InterPro" id="IPR000866">
    <property type="entry name" value="AhpC/TSA"/>
</dbReference>
<sequence>MTETVSMPLPGRPAPALDLDLIIGAKWSLAEQSPEAFTMIVAYRGLHCPICKEYLTDLRDLYDDFLAKGVEVVTVSMDDADRAKAAHGDWGLDPMPMAHDMTEDQARAWGLFLSEGQGDDAPEVFSEPGLFLVKPDGTLYLAEMASGPFVRPDLKLLASKMGFIIEKDYPAQGTRAA</sequence>
<dbReference type="AlphaFoldDB" id="A0A0M6XKY4"/>
<dbReference type="RefSeq" id="WP_233489677.1">
    <property type="nucleotide sequence ID" value="NZ_CXPG01000009.1"/>
</dbReference>
<dbReference type="Proteomes" id="UP000048908">
    <property type="component" value="Unassembled WGS sequence"/>
</dbReference>
<dbReference type="InterPro" id="IPR036249">
    <property type="entry name" value="Thioredoxin-like_sf"/>
</dbReference>
<reference evidence="2 3" key="1">
    <citation type="submission" date="2015-07" db="EMBL/GenBank/DDBJ databases">
        <authorList>
            <person name="Noorani M."/>
        </authorList>
    </citation>
    <scope>NUCLEOTIDE SEQUENCE [LARGE SCALE GENOMIC DNA]</scope>
    <source>
        <strain evidence="2 3">CECT 5088</strain>
    </source>
</reference>
<evidence type="ECO:0000313" key="3">
    <source>
        <dbReference type="Proteomes" id="UP000048908"/>
    </source>
</evidence>
<dbReference type="PROSITE" id="PS51352">
    <property type="entry name" value="THIOREDOXIN_2"/>
    <property type="match status" value="1"/>
</dbReference>
<organism evidence="2 3">
    <name type="scientific">Jannaschia rubra</name>
    <dbReference type="NCBI Taxonomy" id="282197"/>
    <lineage>
        <taxon>Bacteria</taxon>
        <taxon>Pseudomonadati</taxon>
        <taxon>Pseudomonadota</taxon>
        <taxon>Alphaproteobacteria</taxon>
        <taxon>Rhodobacterales</taxon>
        <taxon>Roseobacteraceae</taxon>
        <taxon>Jannaschia</taxon>
    </lineage>
</organism>
<protein>
    <submittedName>
        <fullName evidence="2">AhpC/TSA family protein</fullName>
    </submittedName>
</protein>
<dbReference type="Pfam" id="PF00578">
    <property type="entry name" value="AhpC-TSA"/>
    <property type="match status" value="1"/>
</dbReference>
<dbReference type="Gene3D" id="3.40.30.10">
    <property type="entry name" value="Glutaredoxin"/>
    <property type="match status" value="1"/>
</dbReference>